<dbReference type="Proteomes" id="UP000794436">
    <property type="component" value="Unassembled WGS sequence"/>
</dbReference>
<evidence type="ECO:0000259" key="2">
    <source>
        <dbReference type="PROSITE" id="PS51186"/>
    </source>
</evidence>
<dbReference type="AlphaFoldDB" id="A0A8K1C835"/>
<keyword evidence="4" id="KW-1185">Reference proteome</keyword>
<dbReference type="PROSITE" id="PS51186">
    <property type="entry name" value="GNAT"/>
    <property type="match status" value="1"/>
</dbReference>
<dbReference type="Gene3D" id="3.40.630.30">
    <property type="match status" value="1"/>
</dbReference>
<gene>
    <name evidence="3" type="ORF">Poli38472_009963</name>
</gene>
<dbReference type="OrthoDB" id="41532at2759"/>
<keyword evidence="1" id="KW-0808">Transferase</keyword>
<dbReference type="CDD" id="cd04301">
    <property type="entry name" value="NAT_SF"/>
    <property type="match status" value="1"/>
</dbReference>
<evidence type="ECO:0000256" key="1">
    <source>
        <dbReference type="ARBA" id="ARBA00022679"/>
    </source>
</evidence>
<dbReference type="InterPro" id="IPR000182">
    <property type="entry name" value="GNAT_dom"/>
</dbReference>
<dbReference type="InterPro" id="IPR016181">
    <property type="entry name" value="Acyl_CoA_acyltransferase"/>
</dbReference>
<name>A0A8K1C835_PYTOL</name>
<comment type="caution">
    <text evidence="3">The sequence shown here is derived from an EMBL/GenBank/DDBJ whole genome shotgun (WGS) entry which is preliminary data.</text>
</comment>
<proteinExistence type="predicted"/>
<dbReference type="Pfam" id="PF00583">
    <property type="entry name" value="Acetyltransf_1"/>
    <property type="match status" value="1"/>
</dbReference>
<dbReference type="PANTHER" id="PTHR13947:SF37">
    <property type="entry name" value="LD18367P"/>
    <property type="match status" value="1"/>
</dbReference>
<evidence type="ECO:0000313" key="3">
    <source>
        <dbReference type="EMBL" id="TMW58404.1"/>
    </source>
</evidence>
<dbReference type="GO" id="GO:0008080">
    <property type="term" value="F:N-acetyltransferase activity"/>
    <property type="evidence" value="ECO:0007669"/>
    <property type="project" value="InterPro"/>
</dbReference>
<dbReference type="SUPFAM" id="SSF55729">
    <property type="entry name" value="Acyl-CoA N-acyltransferases (Nat)"/>
    <property type="match status" value="1"/>
</dbReference>
<reference evidence="3" key="1">
    <citation type="submission" date="2019-03" db="EMBL/GenBank/DDBJ databases">
        <title>Long read genome sequence of the mycoparasitic Pythium oligandrum ATCC 38472 isolated from sugarbeet rhizosphere.</title>
        <authorList>
            <person name="Gaulin E."/>
        </authorList>
    </citation>
    <scope>NUCLEOTIDE SEQUENCE</scope>
    <source>
        <strain evidence="3">ATCC 38472_TT</strain>
    </source>
</reference>
<evidence type="ECO:0000313" key="4">
    <source>
        <dbReference type="Proteomes" id="UP000794436"/>
    </source>
</evidence>
<dbReference type="PANTHER" id="PTHR13947">
    <property type="entry name" value="GNAT FAMILY N-ACETYLTRANSFERASE"/>
    <property type="match status" value="1"/>
</dbReference>
<dbReference type="EMBL" id="SPLM01000111">
    <property type="protein sequence ID" value="TMW58404.1"/>
    <property type="molecule type" value="Genomic_DNA"/>
</dbReference>
<feature type="domain" description="N-acetyltransferase" evidence="2">
    <location>
        <begin position="18"/>
        <end position="182"/>
    </location>
</feature>
<sequence>MTADINRETRALPPRPMIQVRSYQPKDLDQVIKIFVTGVRQYAEVEAREFWLEYIEKSLKTDLADMEGTYFASGGHFWVATATVDEQESVVGIVGLEAKGNGEGELRRMSVMTEYRRFGVGRLLVIELEKWAQQNRFRKIWFTTGRVAGPAHRFYESFGYKLTRTWAYSDEVEVLDYEKYFD</sequence>
<organism evidence="3 4">
    <name type="scientific">Pythium oligandrum</name>
    <name type="common">Mycoparasitic fungus</name>
    <dbReference type="NCBI Taxonomy" id="41045"/>
    <lineage>
        <taxon>Eukaryota</taxon>
        <taxon>Sar</taxon>
        <taxon>Stramenopiles</taxon>
        <taxon>Oomycota</taxon>
        <taxon>Peronosporomycetes</taxon>
        <taxon>Pythiales</taxon>
        <taxon>Pythiaceae</taxon>
        <taxon>Pythium</taxon>
    </lineage>
</organism>
<accession>A0A8K1C835</accession>
<protein>
    <recommendedName>
        <fullName evidence="2">N-acetyltransferase domain-containing protein</fullName>
    </recommendedName>
</protein>
<dbReference type="InterPro" id="IPR050769">
    <property type="entry name" value="NAT_camello-type"/>
</dbReference>